<keyword evidence="2" id="KW-1185">Reference proteome</keyword>
<proteinExistence type="predicted"/>
<dbReference type="Proteomes" id="UP001321421">
    <property type="component" value="Chromosome"/>
</dbReference>
<name>A0ABN6YKM9_9MICO</name>
<sequence length="138" mass="15037">MRAHPSAHLPDLARGSRRGQAGDMSYSLAFWSGGDALDPQQSYETMNEGRRLDGVDEVSSGDVETALGSLPDWRREGNFLFPPGPVVDEDPAFDVYVGEQMVEITGYSAEGEQMNAIIDALSPLGLRLYDPQTGERFG</sequence>
<dbReference type="EMBL" id="AP027735">
    <property type="protein sequence ID" value="BDZ58039.1"/>
    <property type="molecule type" value="Genomic_DNA"/>
</dbReference>
<gene>
    <name evidence="1" type="ORF">GCM10025872_16960</name>
</gene>
<protein>
    <submittedName>
        <fullName evidence="1">Uncharacterized protein</fullName>
    </submittedName>
</protein>
<evidence type="ECO:0000313" key="1">
    <source>
        <dbReference type="EMBL" id="BDZ58039.1"/>
    </source>
</evidence>
<reference evidence="2" key="1">
    <citation type="journal article" date="2019" name="Int. J. Syst. Evol. Microbiol.">
        <title>The Global Catalogue of Microorganisms (GCM) 10K type strain sequencing project: providing services to taxonomists for standard genome sequencing and annotation.</title>
        <authorList>
            <consortium name="The Broad Institute Genomics Platform"/>
            <consortium name="The Broad Institute Genome Sequencing Center for Infectious Disease"/>
            <person name="Wu L."/>
            <person name="Ma J."/>
        </authorList>
    </citation>
    <scope>NUCLEOTIDE SEQUENCE [LARGE SCALE GENOMIC DNA]</scope>
    <source>
        <strain evidence="2">NBRC 110608</strain>
    </source>
</reference>
<organism evidence="1 2">
    <name type="scientific">Barrientosiimonas endolithica</name>
    <dbReference type="NCBI Taxonomy" id="1535208"/>
    <lineage>
        <taxon>Bacteria</taxon>
        <taxon>Bacillati</taxon>
        <taxon>Actinomycetota</taxon>
        <taxon>Actinomycetes</taxon>
        <taxon>Micrococcales</taxon>
        <taxon>Dermacoccaceae</taxon>
        <taxon>Barrientosiimonas</taxon>
    </lineage>
</organism>
<evidence type="ECO:0000313" key="2">
    <source>
        <dbReference type="Proteomes" id="UP001321421"/>
    </source>
</evidence>
<accession>A0ABN6YKM9</accession>